<gene>
    <name evidence="8" type="ORF">HMPREF9715_02344</name>
</gene>
<dbReference type="InterPro" id="IPR011990">
    <property type="entry name" value="TPR-like_helical_dom_sf"/>
</dbReference>
<dbReference type="AlphaFoldDB" id="A0AAV3F1N0"/>
<comment type="catalytic activity">
    <reaction evidence="1">
        <text>ATP + protein L-histidine = ADP + protein N-phospho-L-histidine.</text>
        <dbReference type="EC" id="2.7.13.3"/>
    </reaction>
</comment>
<feature type="transmembrane region" description="Helical" evidence="6">
    <location>
        <begin position="448"/>
        <end position="470"/>
    </location>
</feature>
<evidence type="ECO:0000256" key="2">
    <source>
        <dbReference type="ARBA" id="ARBA00012438"/>
    </source>
</evidence>
<evidence type="ECO:0000256" key="3">
    <source>
        <dbReference type="ARBA" id="ARBA00022679"/>
    </source>
</evidence>
<keyword evidence="3" id="KW-0808">Transferase</keyword>
<evidence type="ECO:0000256" key="6">
    <source>
        <dbReference type="SAM" id="Phobius"/>
    </source>
</evidence>
<feature type="domain" description="Histidine kinase/HSP90-like ATPase" evidence="7">
    <location>
        <begin position="616"/>
        <end position="701"/>
    </location>
</feature>
<dbReference type="GO" id="GO:0004673">
    <property type="term" value="F:protein histidine kinase activity"/>
    <property type="evidence" value="ECO:0007669"/>
    <property type="project" value="UniProtKB-EC"/>
</dbReference>
<dbReference type="PANTHER" id="PTHR24421">
    <property type="entry name" value="NITRATE/NITRITE SENSOR PROTEIN NARX-RELATED"/>
    <property type="match status" value="1"/>
</dbReference>
<dbReference type="Gene3D" id="1.25.40.10">
    <property type="entry name" value="Tetratricopeptide repeat domain"/>
    <property type="match status" value="2"/>
</dbReference>
<dbReference type="EMBL" id="AGEE01000030">
    <property type="protein sequence ID" value="EHO09791.1"/>
    <property type="molecule type" value="Genomic_DNA"/>
</dbReference>
<dbReference type="PANTHER" id="PTHR24421:SF10">
    <property type="entry name" value="NITRATE_NITRITE SENSOR PROTEIN NARQ"/>
    <property type="match status" value="1"/>
</dbReference>
<dbReference type="InterPro" id="IPR036890">
    <property type="entry name" value="HATPase_C_sf"/>
</dbReference>
<protein>
    <recommendedName>
        <fullName evidence="2">histidine kinase</fullName>
        <ecNumber evidence="2">2.7.13.3</ecNumber>
    </recommendedName>
</protein>
<evidence type="ECO:0000256" key="5">
    <source>
        <dbReference type="ARBA" id="ARBA00023012"/>
    </source>
</evidence>
<evidence type="ECO:0000256" key="1">
    <source>
        <dbReference type="ARBA" id="ARBA00000085"/>
    </source>
</evidence>
<dbReference type="Gene3D" id="3.30.565.10">
    <property type="entry name" value="Histidine kinase-like ATPase, C-terminal domain"/>
    <property type="match status" value="1"/>
</dbReference>
<dbReference type="CDD" id="cd16917">
    <property type="entry name" value="HATPase_UhpB-NarQ-NarX-like"/>
    <property type="match status" value="1"/>
</dbReference>
<dbReference type="SUPFAM" id="SSF48452">
    <property type="entry name" value="TPR-like"/>
    <property type="match status" value="1"/>
</dbReference>
<dbReference type="GO" id="GO:0000160">
    <property type="term" value="P:phosphorelay signal transduction system"/>
    <property type="evidence" value="ECO:0007669"/>
    <property type="project" value="UniProtKB-KW"/>
</dbReference>
<reference evidence="8 9" key="1">
    <citation type="submission" date="2011-11" db="EMBL/GenBank/DDBJ databases">
        <title>The Genome Sequence of Myroides odoratimimus CIP 101113.</title>
        <authorList>
            <person name="Earl A."/>
            <person name="Ward D."/>
            <person name="Feldgarden M."/>
            <person name="Gevers D."/>
            <person name="Huys G."/>
            <person name="Young S.K."/>
            <person name="Zeng Q."/>
            <person name="Gargeya S."/>
            <person name="Fitzgerald M."/>
            <person name="Haas B."/>
            <person name="Abouelleil A."/>
            <person name="Alvarado L."/>
            <person name="Arachchi H.M."/>
            <person name="Berlin A."/>
            <person name="Brown A."/>
            <person name="Chapman S.B."/>
            <person name="Chen Z."/>
            <person name="Dunbar C."/>
            <person name="Freedman E."/>
            <person name="Gearin G."/>
            <person name="Goldberg J."/>
            <person name="Griggs A."/>
            <person name="Gujja S."/>
            <person name="Heiman D."/>
            <person name="Howarth C."/>
            <person name="Larson L."/>
            <person name="Lui A."/>
            <person name="MacDonald P.J.P."/>
            <person name="Montmayeur A."/>
            <person name="Murphy C."/>
            <person name="Neiman D."/>
            <person name="Pearson M."/>
            <person name="Priest M."/>
            <person name="Roberts A."/>
            <person name="Saif S."/>
            <person name="Shea T."/>
            <person name="Shenoy N."/>
            <person name="Sisk P."/>
            <person name="Stolte C."/>
            <person name="Sykes S."/>
            <person name="Wortman J."/>
            <person name="Nusbaum C."/>
            <person name="Birren B."/>
        </authorList>
    </citation>
    <scope>NUCLEOTIDE SEQUENCE [LARGE SCALE GENOMIC DNA]</scope>
    <source>
        <strain evidence="8 9">CIP 101113</strain>
    </source>
</reference>
<proteinExistence type="predicted"/>
<name>A0AAV3F1N0_9FLAO</name>
<sequence>MNNGRILNFIVYICDVLIQTDMKKLRQINFLFVVFALLLVNCNRSKILEGTDYDQLYAVWYSNDYKDSLAETLKPSVKKALSLKNSADNRVFIDSVLNQLRWTRDSISFHKLSERAIRYAKDKSDQYALANVYNNIGMYYHDLGIMDSTYYYYIKAENVYKVLGDSMKIGKMEFYQARLLFEKGLVMESEVKVANALRILERYPLNPIPFEANQLMALCLLERQDYLAAKNYLLTALAMMKKELNKNKILDRGKLSDALMMLYYNLSEVAYFRKDYKEASDYASLGGVYKWAETTPIILSFLEVNVVKSDLMLAVKHNKQIGSKERKQIAIIEDTYTRSLEISNYFAANEMAMSAAELYITIHDSVKAFEWAEKSYQLSKERDIKVAQRTALEFLLSHQEYENKNQVKQIIELNKALEEQDYTTRNRFARIAYETEKVETENNELRNAVFLVVVTSLIIILGLSAGVFIYRLRNKNRELNFITEQKEANESIYQLILEKSTIATEVKQSITNRIAKDLHDGIVNGIFTIRFNLQQLQTENESLKNTLITELENLEKSTRGLSHSLINNELFSETKFISLIEDLTSLQKNQWDTIFNLECSDSDYLEELTAMERVHTYFIIREAIHNVNKYSKASLCTVSFKGGKEGITVRIKDNGIGFDMKAPRGGIGIQNMKERAVALGSELHVFTKINIGTEVIFKVKQTKHR</sequence>
<evidence type="ECO:0000313" key="8">
    <source>
        <dbReference type="EMBL" id="EHO09791.1"/>
    </source>
</evidence>
<comment type="caution">
    <text evidence="8">The sequence shown here is derived from an EMBL/GenBank/DDBJ whole genome shotgun (WGS) entry which is preliminary data.</text>
</comment>
<evidence type="ECO:0000313" key="9">
    <source>
        <dbReference type="Proteomes" id="UP000004834"/>
    </source>
</evidence>
<dbReference type="InterPro" id="IPR003594">
    <property type="entry name" value="HATPase_dom"/>
</dbReference>
<dbReference type="SUPFAM" id="SSF55874">
    <property type="entry name" value="ATPase domain of HSP90 chaperone/DNA topoisomerase II/histidine kinase"/>
    <property type="match status" value="1"/>
</dbReference>
<keyword evidence="6" id="KW-0812">Transmembrane</keyword>
<dbReference type="Proteomes" id="UP000004834">
    <property type="component" value="Unassembled WGS sequence"/>
</dbReference>
<evidence type="ECO:0000256" key="4">
    <source>
        <dbReference type="ARBA" id="ARBA00022777"/>
    </source>
</evidence>
<keyword evidence="6" id="KW-0472">Membrane</keyword>
<keyword evidence="4" id="KW-0418">Kinase</keyword>
<keyword evidence="5" id="KW-0902">Two-component regulatory system</keyword>
<evidence type="ECO:0000259" key="7">
    <source>
        <dbReference type="Pfam" id="PF02518"/>
    </source>
</evidence>
<organism evidence="8 9">
    <name type="scientific">Myroides odoratimimus CIP 101113</name>
    <dbReference type="NCBI Taxonomy" id="883154"/>
    <lineage>
        <taxon>Bacteria</taxon>
        <taxon>Pseudomonadati</taxon>
        <taxon>Bacteroidota</taxon>
        <taxon>Flavobacteriia</taxon>
        <taxon>Flavobacteriales</taxon>
        <taxon>Flavobacteriaceae</taxon>
        <taxon>Myroides</taxon>
    </lineage>
</organism>
<dbReference type="InterPro" id="IPR050482">
    <property type="entry name" value="Sensor_HK_TwoCompSys"/>
</dbReference>
<keyword evidence="6" id="KW-1133">Transmembrane helix</keyword>
<dbReference type="Pfam" id="PF02518">
    <property type="entry name" value="HATPase_c"/>
    <property type="match status" value="1"/>
</dbReference>
<accession>A0AAV3F1N0</accession>
<dbReference type="EC" id="2.7.13.3" evidence="2"/>